<evidence type="ECO:0000256" key="4">
    <source>
        <dbReference type="PROSITE-ProRule" id="PRU00433"/>
    </source>
</evidence>
<name>A0ABU1IEK7_9BURK</name>
<dbReference type="RefSeq" id="WP_405043670.1">
    <property type="nucleotide sequence ID" value="NZ_JAVIZX010000001.1"/>
</dbReference>
<feature type="chain" id="PRO_5045999589" evidence="5">
    <location>
        <begin position="26"/>
        <end position="250"/>
    </location>
</feature>
<evidence type="ECO:0000256" key="2">
    <source>
        <dbReference type="ARBA" id="ARBA00022723"/>
    </source>
</evidence>
<protein>
    <submittedName>
        <fullName evidence="7">Cytochrome c553</fullName>
    </submittedName>
</protein>
<comment type="caution">
    <text evidence="7">The sequence shown here is derived from an EMBL/GenBank/DDBJ whole genome shotgun (WGS) entry which is preliminary data.</text>
</comment>
<accession>A0ABU1IEK7</accession>
<dbReference type="SUPFAM" id="SSF46626">
    <property type="entry name" value="Cytochrome c"/>
    <property type="match status" value="2"/>
</dbReference>
<evidence type="ECO:0000313" key="8">
    <source>
        <dbReference type="Proteomes" id="UP001267710"/>
    </source>
</evidence>
<dbReference type="Gene3D" id="1.10.760.10">
    <property type="entry name" value="Cytochrome c-like domain"/>
    <property type="match status" value="2"/>
</dbReference>
<dbReference type="Proteomes" id="UP001267710">
    <property type="component" value="Unassembled WGS sequence"/>
</dbReference>
<dbReference type="EMBL" id="JAVIZX010000001">
    <property type="protein sequence ID" value="MDR6215033.1"/>
    <property type="molecule type" value="Genomic_DNA"/>
</dbReference>
<dbReference type="InterPro" id="IPR036909">
    <property type="entry name" value="Cyt_c-like_dom_sf"/>
</dbReference>
<keyword evidence="3 4" id="KW-0408">Iron</keyword>
<dbReference type="InterPro" id="IPR009056">
    <property type="entry name" value="Cyt_c-like_dom"/>
</dbReference>
<keyword evidence="5" id="KW-0732">Signal</keyword>
<evidence type="ECO:0000256" key="1">
    <source>
        <dbReference type="ARBA" id="ARBA00022617"/>
    </source>
</evidence>
<sequence length="250" mass="26926">MLFFRCWRAFWCAVCLLFGASIAKAQPVQARNPVTVDAGMSSRVLACTACHGPEGRATPYGYYPRIAGKPAGYLYHQLLNFRDGRRSYPQMTYLLEHLPDAYLREMAEHFASLDVPYVPPPALPLPPAVEERGRRLVLEGDGARGIPACVQCHGASMTGVAPSVPGLLGLPRDYLNSQLGAWQTAQRRGTAPDCMARVAKRLTPDDVSAVSAWLATRPVPQGGKPARAFAGPLPWACGGVGGAIVQEAQQ</sequence>
<evidence type="ECO:0000256" key="3">
    <source>
        <dbReference type="ARBA" id="ARBA00023004"/>
    </source>
</evidence>
<reference evidence="7 8" key="1">
    <citation type="submission" date="2023-08" db="EMBL/GenBank/DDBJ databases">
        <title>Functional and genomic diversity of the sorghum phyllosphere microbiome.</title>
        <authorList>
            <person name="Shade A."/>
        </authorList>
    </citation>
    <scope>NUCLEOTIDE SEQUENCE [LARGE SCALE GENOMIC DNA]</scope>
    <source>
        <strain evidence="7 8">SORGH_AS_0335</strain>
    </source>
</reference>
<dbReference type="PANTHER" id="PTHR33751:SF11">
    <property type="entry name" value="BLL4483 PROTEIN"/>
    <property type="match status" value="1"/>
</dbReference>
<evidence type="ECO:0000256" key="5">
    <source>
        <dbReference type="SAM" id="SignalP"/>
    </source>
</evidence>
<evidence type="ECO:0000259" key="6">
    <source>
        <dbReference type="PROSITE" id="PS51007"/>
    </source>
</evidence>
<evidence type="ECO:0000313" key="7">
    <source>
        <dbReference type="EMBL" id="MDR6215033.1"/>
    </source>
</evidence>
<feature type="signal peptide" evidence="5">
    <location>
        <begin position="1"/>
        <end position="25"/>
    </location>
</feature>
<keyword evidence="8" id="KW-1185">Reference proteome</keyword>
<gene>
    <name evidence="7" type="ORF">QE399_002722</name>
</gene>
<dbReference type="PANTHER" id="PTHR33751">
    <property type="entry name" value="CBB3-TYPE CYTOCHROME C OXIDASE SUBUNIT FIXP"/>
    <property type="match status" value="1"/>
</dbReference>
<dbReference type="InterPro" id="IPR050597">
    <property type="entry name" value="Cytochrome_c_Oxidase_Subunit"/>
</dbReference>
<dbReference type="PROSITE" id="PS51007">
    <property type="entry name" value="CYTC"/>
    <property type="match status" value="1"/>
</dbReference>
<keyword evidence="2 4" id="KW-0479">Metal-binding</keyword>
<feature type="domain" description="Cytochrome c" evidence="6">
    <location>
        <begin position="128"/>
        <end position="218"/>
    </location>
</feature>
<dbReference type="Pfam" id="PF00034">
    <property type="entry name" value="Cytochrom_C"/>
    <property type="match status" value="1"/>
</dbReference>
<proteinExistence type="predicted"/>
<keyword evidence="1 4" id="KW-0349">Heme</keyword>
<organism evidence="7 8">
    <name type="scientific">Paracidovorax wautersii</name>
    <dbReference type="NCBI Taxonomy" id="1177982"/>
    <lineage>
        <taxon>Bacteria</taxon>
        <taxon>Pseudomonadati</taxon>
        <taxon>Pseudomonadota</taxon>
        <taxon>Betaproteobacteria</taxon>
        <taxon>Burkholderiales</taxon>
        <taxon>Comamonadaceae</taxon>
        <taxon>Paracidovorax</taxon>
    </lineage>
</organism>